<keyword evidence="3" id="KW-1133">Transmembrane helix</keyword>
<proteinExistence type="predicted"/>
<name>A0A6N2YY74_EUBLI</name>
<dbReference type="InterPro" id="IPR013783">
    <property type="entry name" value="Ig-like_fold"/>
</dbReference>
<protein>
    <submittedName>
        <fullName evidence="6">Listeria-Bacteroides repeat domain (List_Bact_rpt)</fullName>
    </submittedName>
</protein>
<dbReference type="PROSITE" id="PS50853">
    <property type="entry name" value="FN3"/>
    <property type="match status" value="1"/>
</dbReference>
<dbReference type="SUPFAM" id="SSF49265">
    <property type="entry name" value="Fibronectin type III"/>
    <property type="match status" value="1"/>
</dbReference>
<feature type="signal peptide" evidence="4">
    <location>
        <begin position="1"/>
        <end position="27"/>
    </location>
</feature>
<sequence length="1616" mass="176797">MIKRKLISAVTCFALLVSLLSPASVLAQDSDHSDNSGTPEGTKNYVSDASYEAFGLTGVTDKSQQPKDFTSNAADPLANYTPMELSELYVASANRHTPYTGQAQILKGPEKFTGDNIKLDNLKEEAHKSYSPSDHYQAQNAVSMEYDSKPGEDTPQKGIAESTLYTREDPNHHNQVMSFMRITTYDKDMNVLDSKEYSLSDPAGPSNSDWVNNVEADSALGLTALAAGSYYYHNFPPALAFYVPSNAYWGPYIIIAGLDQHGKINEQQRIYLSDLDKNAFGDFAYHDWQLPVVDLATTSISGADDLVINASLPVKNSNGYDRRFQRSVSCIYDFTNVPATGKYEMVKVFDIPHEAGYNSMRFASACDTDLNGNGVKELIVAGHVNYSKSYYDCGYMDVNSNMVQMVTWDSGYQYVWSNPQTVHKINDVYVGKEMLEPAALSAGRYFSEDPKDYLFLEGVTFKFDRDFPATAHTEADYFKDNALKDIHSMSLGGMRNKFISRAVTSCFAKDRYGTEQTVVVSGAIEAYTNYHIDYDVSWVHGSGVPKSTEISQTKSDIGYIDDRGENFDGTFLTITDVDFDDDTVYFKYKGKESGWSAPTSLAVLSPTPHYNELLGMDGYKPGEVSFKISSSHGSGTEGDWNVGGGVNMGFQITAGAGVFGNEVTVGGAFSDQLMLSYVGSVFSSNNITTSLTYTADSDTANVVCVASPVTSYLYDVWIPEYTITQELLDNYKKNTGEDLTGYNIGDTAGGNFETCSIDNVYDPQYSLITAAQYNKAAESAKPTGNNAGIKKINTAEIFGNPFVPGAPDTYPKELADIPNVADQSYNTKGGKYAVTSGGSSISFDVDHEQTQEYKNGFNLDFSAELDLVASSKTSAVLKVNTDEKIGLNFTAGGGASWINSTAHGKGVGATVNALPKAANAYAFNITPAMWRTTALEKDKDGKNPYVLGFLTEGAENAPPTLPDMWIYDTQLAPDSKTSSVTLCWDAADATRQAGLFELYMTARDGTALPQGSTTGNMMTVTGLEPGEVYNFQLRAYKDQNKANPSVLGKMLTATTQPASHPDISQQPKDVKTLVGSSALFNVSVIDETTPPTHMYQWEKFAFDEDSFLGNWERQGEPSNNDEFRIEHTQLEDNNTKIRVIVYDNYLENGIYPMAYSKEAHLTVLPASTDTSAQTGSTISSQPQLNLQVGDTASIGEEDMVPQGEDGSSYPITIDGLDSTQLPDDAWAYLLFIDSDENVRLMEKNLFTEGTSFNIDLDSFFSGPDALKEGRTQVLCVYTESRLQGSVPEQLETLKQFLHGDSTALQQTQKTLPDYTYLPSFATAAINYHNVDLDSNSIKLDYETGRGRNNPLNLKRLTRATPRFTLKPAEIKGGKFTGWFADSEHTAAVDTVGPVPPASVHPILHAAYENTEYPITYHLDGGTNHPDNPLTYTIVSPSLYLNAPEKPGYRFMGWYTDPGLQNAIDSIGHGSTGSLDLYAKWELIHYSIYYTAGTGELPPGNPDTYTIHDAVSLTPPLYAEGNGTWYQDSVYTQLFEDKPAGSTGTLVLYGKENQQPTPGPSPSDDPNSGDKPAAGSAKGVSTGYQPDNQLWIILTAFGAAAVIILAMWQYQKKHQRS</sequence>
<feature type="domain" description="Fibronectin type-III" evidence="5">
    <location>
        <begin position="958"/>
        <end position="1058"/>
    </location>
</feature>
<keyword evidence="3" id="KW-0472">Membrane</keyword>
<dbReference type="Pfam" id="PF09479">
    <property type="entry name" value="Flg_new"/>
    <property type="match status" value="1"/>
</dbReference>
<evidence type="ECO:0000259" key="5">
    <source>
        <dbReference type="PROSITE" id="PS50853"/>
    </source>
</evidence>
<evidence type="ECO:0000256" key="4">
    <source>
        <dbReference type="SAM" id="SignalP"/>
    </source>
</evidence>
<accession>A0A6N2YY74</accession>
<dbReference type="InterPro" id="IPR003961">
    <property type="entry name" value="FN3_dom"/>
</dbReference>
<reference evidence="6" key="1">
    <citation type="submission" date="2019-11" db="EMBL/GenBank/DDBJ databases">
        <authorList>
            <person name="Feng L."/>
        </authorList>
    </citation>
    <scope>NUCLEOTIDE SEQUENCE</scope>
    <source>
        <strain evidence="6">ElimosumLFYP34</strain>
    </source>
</reference>
<keyword evidence="3" id="KW-0812">Transmembrane</keyword>
<evidence type="ECO:0000256" key="1">
    <source>
        <dbReference type="ARBA" id="ARBA00004196"/>
    </source>
</evidence>
<dbReference type="NCBIfam" id="TIGR02543">
    <property type="entry name" value="List_Bact_rpt"/>
    <property type="match status" value="1"/>
</dbReference>
<dbReference type="Gene3D" id="2.60.40.10">
    <property type="entry name" value="Immunoglobulins"/>
    <property type="match status" value="1"/>
</dbReference>
<comment type="subcellular location">
    <subcellularLocation>
        <location evidence="1">Cell envelope</location>
    </subcellularLocation>
</comment>
<evidence type="ECO:0000313" key="6">
    <source>
        <dbReference type="EMBL" id="VYT72034.1"/>
    </source>
</evidence>
<dbReference type="InterPro" id="IPR013378">
    <property type="entry name" value="InlB-like_B-rpt"/>
</dbReference>
<dbReference type="InterPro" id="IPR036116">
    <property type="entry name" value="FN3_sf"/>
</dbReference>
<gene>
    <name evidence="6" type="ORF">ELLFYP34_01755</name>
</gene>
<evidence type="ECO:0000256" key="2">
    <source>
        <dbReference type="SAM" id="MobiDB-lite"/>
    </source>
</evidence>
<feature type="region of interest" description="Disordered" evidence="2">
    <location>
        <begin position="1549"/>
        <end position="1580"/>
    </location>
</feature>
<feature type="chain" id="PRO_5026721453" evidence="4">
    <location>
        <begin position="28"/>
        <end position="1616"/>
    </location>
</feature>
<dbReference type="InterPro" id="IPR042229">
    <property type="entry name" value="Listeria/Bacterioides_rpt_sf"/>
</dbReference>
<feature type="transmembrane region" description="Helical" evidence="3">
    <location>
        <begin position="1589"/>
        <end position="1607"/>
    </location>
</feature>
<organism evidence="6">
    <name type="scientific">Eubacterium limosum</name>
    <dbReference type="NCBI Taxonomy" id="1736"/>
    <lineage>
        <taxon>Bacteria</taxon>
        <taxon>Bacillati</taxon>
        <taxon>Bacillota</taxon>
        <taxon>Clostridia</taxon>
        <taxon>Eubacteriales</taxon>
        <taxon>Eubacteriaceae</taxon>
        <taxon>Eubacterium</taxon>
    </lineage>
</organism>
<dbReference type="Gene3D" id="2.60.40.4270">
    <property type="entry name" value="Listeria-Bacteroides repeat domain"/>
    <property type="match status" value="1"/>
</dbReference>
<dbReference type="GO" id="GO:0030313">
    <property type="term" value="C:cell envelope"/>
    <property type="evidence" value="ECO:0007669"/>
    <property type="project" value="UniProtKB-SubCell"/>
</dbReference>
<evidence type="ECO:0000256" key="3">
    <source>
        <dbReference type="SAM" id="Phobius"/>
    </source>
</evidence>
<dbReference type="EMBL" id="CACRTR010000003">
    <property type="protein sequence ID" value="VYT72034.1"/>
    <property type="molecule type" value="Genomic_DNA"/>
</dbReference>
<dbReference type="CDD" id="cd00063">
    <property type="entry name" value="FN3"/>
    <property type="match status" value="1"/>
</dbReference>
<keyword evidence="4" id="KW-0732">Signal</keyword>